<proteinExistence type="predicted"/>
<comment type="caution">
    <text evidence="3">The sequence shown here is derived from an EMBL/GenBank/DDBJ whole genome shotgun (WGS) entry which is preliminary data.</text>
</comment>
<dbReference type="RefSeq" id="WP_200355523.1">
    <property type="nucleotide sequence ID" value="NZ_JAENIL010000017.1"/>
</dbReference>
<dbReference type="EMBL" id="JAENIL010000017">
    <property type="protein sequence ID" value="MBK1877308.1"/>
    <property type="molecule type" value="Genomic_DNA"/>
</dbReference>
<dbReference type="PANTHER" id="PTHR22550">
    <property type="entry name" value="SPORE GERMINATION PROTEIN"/>
    <property type="match status" value="1"/>
</dbReference>
<keyword evidence="1" id="KW-1133">Transmembrane helix</keyword>
<accession>A0A934S1C9</accession>
<feature type="domain" description="VWFA" evidence="2">
    <location>
        <begin position="95"/>
        <end position="279"/>
    </location>
</feature>
<dbReference type="Proteomes" id="UP000617628">
    <property type="component" value="Unassembled WGS sequence"/>
</dbReference>
<name>A0A934S1C9_9BACT</name>
<dbReference type="Pfam" id="PF00092">
    <property type="entry name" value="VWA"/>
    <property type="match status" value="1"/>
</dbReference>
<dbReference type="AlphaFoldDB" id="A0A934S1C9"/>
<dbReference type="CDD" id="cd01467">
    <property type="entry name" value="vWA_BatA_type"/>
    <property type="match status" value="1"/>
</dbReference>
<dbReference type="PANTHER" id="PTHR22550:SF18">
    <property type="entry name" value="VWFA DOMAIN-CONTAINING PROTEIN"/>
    <property type="match status" value="1"/>
</dbReference>
<dbReference type="Gene3D" id="3.40.50.410">
    <property type="entry name" value="von Willebrand factor, type A domain"/>
    <property type="match status" value="1"/>
</dbReference>
<evidence type="ECO:0000259" key="2">
    <source>
        <dbReference type="PROSITE" id="PS50234"/>
    </source>
</evidence>
<evidence type="ECO:0000256" key="1">
    <source>
        <dbReference type="SAM" id="Phobius"/>
    </source>
</evidence>
<dbReference type="InterPro" id="IPR002035">
    <property type="entry name" value="VWF_A"/>
</dbReference>
<dbReference type="InterPro" id="IPR036465">
    <property type="entry name" value="vWFA_dom_sf"/>
</dbReference>
<feature type="transmembrane region" description="Helical" evidence="1">
    <location>
        <begin position="301"/>
        <end position="322"/>
    </location>
</feature>
<dbReference type="SMART" id="SM00327">
    <property type="entry name" value="VWA"/>
    <property type="match status" value="1"/>
</dbReference>
<gene>
    <name evidence="3" type="ORF">JIN87_10535</name>
</gene>
<reference evidence="3" key="1">
    <citation type="submission" date="2021-01" db="EMBL/GenBank/DDBJ databases">
        <title>Modified the classification status of verrucomicrobia.</title>
        <authorList>
            <person name="Feng X."/>
        </authorList>
    </citation>
    <scope>NUCLEOTIDE SEQUENCE</scope>
    <source>
        <strain evidence="3">KCTC 13126</strain>
    </source>
</reference>
<dbReference type="InterPro" id="IPR033881">
    <property type="entry name" value="vWA_BatA_type"/>
</dbReference>
<evidence type="ECO:0000313" key="4">
    <source>
        <dbReference type="Proteomes" id="UP000617628"/>
    </source>
</evidence>
<dbReference type="SUPFAM" id="SSF53300">
    <property type="entry name" value="vWA-like"/>
    <property type="match status" value="1"/>
</dbReference>
<dbReference type="PROSITE" id="PS50234">
    <property type="entry name" value="VWFA"/>
    <property type="match status" value="1"/>
</dbReference>
<dbReference type="InterPro" id="IPR050768">
    <property type="entry name" value="UPF0353/GerABKA_families"/>
</dbReference>
<keyword evidence="1" id="KW-0812">Transmembrane</keyword>
<keyword evidence="4" id="KW-1185">Reference proteome</keyword>
<protein>
    <submittedName>
        <fullName evidence="3">VWA domain-containing protein</fullName>
    </submittedName>
</protein>
<sequence>MIEWTHFWVFLLLPAPYLAHRFLPPYRTTRDAVRAPFFKRLTSLTKQEAGSGSVILQRMLSQKIWLILAWVLILATIAKPNWVGEPVEQTKSARDLMIAVDLSGSMGTEDFETKSGDKISRLDAVKQVLAVFAAQRANDRLGLVVFGASPYLQVPFTEDHETWLQLLDETDVAMAGQNTMFGDAIGLAIKLFENSTVERRVLIVLTDGNDNGSRVPPIEAAKVARQKGITIYGIAIGDPETEGDDVLDMETLERVAETTRGLAFNVQDRTTLEAAYSRIDTLEPEAFETLSHRPRHSLHHYPLSVFAFLYLGLFSTMTIRAWTKDRKDDHA</sequence>
<keyword evidence="1" id="KW-0472">Membrane</keyword>
<dbReference type="PRINTS" id="PR00453">
    <property type="entry name" value="VWFADOMAIN"/>
</dbReference>
<organism evidence="3 4">
    <name type="scientific">Pelagicoccus mobilis</name>
    <dbReference type="NCBI Taxonomy" id="415221"/>
    <lineage>
        <taxon>Bacteria</taxon>
        <taxon>Pseudomonadati</taxon>
        <taxon>Verrucomicrobiota</taxon>
        <taxon>Opitutia</taxon>
        <taxon>Puniceicoccales</taxon>
        <taxon>Pelagicoccaceae</taxon>
        <taxon>Pelagicoccus</taxon>
    </lineage>
</organism>
<evidence type="ECO:0000313" key="3">
    <source>
        <dbReference type="EMBL" id="MBK1877308.1"/>
    </source>
</evidence>